<name>A0A066X2N6_COLSU</name>
<feature type="compositionally biased region" description="Low complexity" evidence="1">
    <location>
        <begin position="782"/>
        <end position="791"/>
    </location>
</feature>
<feature type="region of interest" description="Disordered" evidence="1">
    <location>
        <begin position="617"/>
        <end position="676"/>
    </location>
</feature>
<dbReference type="eggNOG" id="ENOG502T4RC">
    <property type="taxonomic scope" value="Eukaryota"/>
</dbReference>
<feature type="compositionally biased region" description="Basic and acidic residues" evidence="1">
    <location>
        <begin position="792"/>
        <end position="802"/>
    </location>
</feature>
<gene>
    <name evidence="2" type="ORF">CSUB01_05175</name>
</gene>
<feature type="region of interest" description="Disordered" evidence="1">
    <location>
        <begin position="841"/>
        <end position="867"/>
    </location>
</feature>
<keyword evidence="3" id="KW-1185">Reference proteome</keyword>
<protein>
    <submittedName>
        <fullName evidence="2">Uncharacterized protein</fullName>
    </submittedName>
</protein>
<feature type="compositionally biased region" description="Polar residues" evidence="1">
    <location>
        <begin position="617"/>
        <end position="631"/>
    </location>
</feature>
<feature type="region of interest" description="Disordered" evidence="1">
    <location>
        <begin position="437"/>
        <end position="524"/>
    </location>
</feature>
<feature type="region of interest" description="Disordered" evidence="1">
    <location>
        <begin position="1"/>
        <end position="49"/>
    </location>
</feature>
<dbReference type="HOGENOM" id="CLU_330644_0_0_1"/>
<comment type="caution">
    <text evidence="2">The sequence shown here is derived from an EMBL/GenBank/DDBJ whole genome shotgun (WGS) entry which is preliminary data.</text>
</comment>
<reference evidence="3" key="1">
    <citation type="journal article" date="2014" name="Genome Announc.">
        <title>Draft genome sequence of Colletotrichum sublineola, a destructive pathogen of cultivated sorghum.</title>
        <authorList>
            <person name="Baroncelli R."/>
            <person name="Sanz-Martin J.M."/>
            <person name="Rech G.E."/>
            <person name="Sukno S.A."/>
            <person name="Thon M.R."/>
        </authorList>
    </citation>
    <scope>NUCLEOTIDE SEQUENCE [LARGE SCALE GENOMIC DNA]</scope>
    <source>
        <strain evidence="3">TX430BB</strain>
    </source>
</reference>
<feature type="region of interest" description="Disordered" evidence="1">
    <location>
        <begin position="351"/>
        <end position="401"/>
    </location>
</feature>
<feature type="compositionally biased region" description="Basic and acidic residues" evidence="1">
    <location>
        <begin position="390"/>
        <end position="399"/>
    </location>
</feature>
<dbReference type="EMBL" id="JMSE01001369">
    <property type="protein sequence ID" value="KDN61954.1"/>
    <property type="molecule type" value="Genomic_DNA"/>
</dbReference>
<proteinExistence type="predicted"/>
<feature type="compositionally biased region" description="Pro residues" evidence="1">
    <location>
        <begin position="40"/>
        <end position="49"/>
    </location>
</feature>
<feature type="region of interest" description="Disordered" evidence="1">
    <location>
        <begin position="782"/>
        <end position="809"/>
    </location>
</feature>
<feature type="compositionally biased region" description="Polar residues" evidence="1">
    <location>
        <begin position="500"/>
        <end position="521"/>
    </location>
</feature>
<dbReference type="Proteomes" id="UP000027238">
    <property type="component" value="Unassembled WGS sequence"/>
</dbReference>
<evidence type="ECO:0000313" key="3">
    <source>
        <dbReference type="Proteomes" id="UP000027238"/>
    </source>
</evidence>
<evidence type="ECO:0000313" key="2">
    <source>
        <dbReference type="EMBL" id="KDN61954.1"/>
    </source>
</evidence>
<evidence type="ECO:0000256" key="1">
    <source>
        <dbReference type="SAM" id="MobiDB-lite"/>
    </source>
</evidence>
<organism evidence="2 3">
    <name type="scientific">Colletotrichum sublineola</name>
    <name type="common">Sorghum anthracnose fungus</name>
    <dbReference type="NCBI Taxonomy" id="1173701"/>
    <lineage>
        <taxon>Eukaryota</taxon>
        <taxon>Fungi</taxon>
        <taxon>Dikarya</taxon>
        <taxon>Ascomycota</taxon>
        <taxon>Pezizomycotina</taxon>
        <taxon>Sordariomycetes</taxon>
        <taxon>Hypocreomycetidae</taxon>
        <taxon>Glomerellales</taxon>
        <taxon>Glomerellaceae</taxon>
        <taxon>Colletotrichum</taxon>
        <taxon>Colletotrichum graminicola species complex</taxon>
    </lineage>
</organism>
<accession>A0A066X2N6</accession>
<feature type="compositionally biased region" description="Polar residues" evidence="1">
    <location>
        <begin position="378"/>
        <end position="389"/>
    </location>
</feature>
<feature type="region of interest" description="Disordered" evidence="1">
    <location>
        <begin position="724"/>
        <end position="757"/>
    </location>
</feature>
<dbReference type="OrthoDB" id="4845194at2759"/>
<sequence length="867" mass="95274">MTDNRPLHGPVPTHLAPDYCRSSQQASQHHRDSDITTLPPLRPLHPAPRKPFVPDNQTLNLYGDGNYNLHSTYDRCQSKTSWVAAESPPRAFGIASAIYQQSFKINSARDSTKTSYGPIQSTSLFSLPVDYNRCGNPTRKPHSDAICSLSTEHVPEPRPTASGRLGNTRDMSRLETRTSSNIVIQTHNSRGSLFVEQGDPARDNSLLNHSATYSPAPSSPLRIPSSPGDNHIGDLRVAAKLESHSYRTGFFPETDSSNTYDPMVDEDRVTANVLEGTHVSGFILEDDDSDNSLREQKITPKARVSGGGLENPKLEQRENTELAVIDDGVGISNHRPWQSSSFLASLEHAARHENTTPEPHCSLNDAMPKPQVERKSQTQKGKTCQTSKAAKNDAQEKKLVTARVSHSTSSFNLMYNMAIRAAKPSIRVEANALKRDTSSKITTELEPGGRLASDGSPRSPASGKNGAGENLGTCQEHGIRKTPTNTISGARDNTVVPVTLPSNTLHQVTSGSRRATTSSQKPKVLNQRRVDPSTLGLIPITTFTGPLYEEECPVTKFSNAKYATEAGSMPSSPVEKDARTGLRMGRRRSRTLPNPQTVGAPIHGIVASSVVDFSRGTDSGTRVSISSQSLNDPKERTHIPIDNCPLSEDEVFGRHRPAGEPRGPVPQPGGPQVSVRKGRARIWPGRNPFLSERQFVEELRSPHGWPDRNHKRRVSSFLSPQLIQEDEPEQKRVRDKRFKSETVVSKHQPTGGHGPTVFFQSRNVESQSVMLKHIVNIVSRSSDTSVASASDIDNRLTDRQHTSDGYSENVEDHAKILHRSMGPMKKRRLGGLAQLKLQRELKKERPVEYSSKLAGTVDTESRADDEG</sequence>
<dbReference type="AlphaFoldDB" id="A0A066X2N6"/>